<name>A0A1E3NVL8_WICAA</name>
<dbReference type="RefSeq" id="XP_019036395.1">
    <property type="nucleotide sequence ID" value="XM_019185996.1"/>
</dbReference>
<protein>
    <recommendedName>
        <fullName evidence="4">6-phosphofructo-2-kinase domain-containing protein</fullName>
    </recommendedName>
</protein>
<reference evidence="5 6" key="1">
    <citation type="journal article" date="2016" name="Proc. Natl. Acad. Sci. U.S.A.">
        <title>Comparative genomics of biotechnologically important yeasts.</title>
        <authorList>
            <person name="Riley R."/>
            <person name="Haridas S."/>
            <person name="Wolfe K.H."/>
            <person name="Lopes M.R."/>
            <person name="Hittinger C.T."/>
            <person name="Goeker M."/>
            <person name="Salamov A.A."/>
            <person name="Wisecaver J.H."/>
            <person name="Long T.M."/>
            <person name="Calvey C.H."/>
            <person name="Aerts A.L."/>
            <person name="Barry K.W."/>
            <person name="Choi C."/>
            <person name="Clum A."/>
            <person name="Coughlan A.Y."/>
            <person name="Deshpande S."/>
            <person name="Douglass A.P."/>
            <person name="Hanson S.J."/>
            <person name="Klenk H.-P."/>
            <person name="LaButti K.M."/>
            <person name="Lapidus A."/>
            <person name="Lindquist E.A."/>
            <person name="Lipzen A.M."/>
            <person name="Meier-Kolthoff J.P."/>
            <person name="Ohm R.A."/>
            <person name="Otillar R.P."/>
            <person name="Pangilinan J.L."/>
            <person name="Peng Y."/>
            <person name="Rokas A."/>
            <person name="Rosa C.A."/>
            <person name="Scheuner C."/>
            <person name="Sibirny A.A."/>
            <person name="Slot J.C."/>
            <person name="Stielow J.B."/>
            <person name="Sun H."/>
            <person name="Kurtzman C.P."/>
            <person name="Blackwell M."/>
            <person name="Grigoriev I.V."/>
            <person name="Jeffries T.W."/>
        </authorList>
    </citation>
    <scope>NUCLEOTIDE SEQUENCE [LARGE SCALE GENOMIC DNA]</scope>
    <source>
        <strain evidence="6">ATCC 58044 / CBS 1984 / NCYC 433 / NRRL Y-366-8</strain>
    </source>
</reference>
<feature type="domain" description="6-phosphofructo-2-kinase" evidence="4">
    <location>
        <begin position="58"/>
        <end position="282"/>
    </location>
</feature>
<dbReference type="PANTHER" id="PTHR10606:SF39">
    <property type="entry name" value="6-PHOSPHOFRUCTO-2-KINASE_FRUCTOSE-2,6-BISPHOSPHATASE YLR345W-RELATED"/>
    <property type="match status" value="1"/>
</dbReference>
<evidence type="ECO:0000313" key="5">
    <source>
        <dbReference type="EMBL" id="ODQ57188.1"/>
    </source>
</evidence>
<dbReference type="STRING" id="683960.A0A1E3NVL8"/>
<dbReference type="InterPro" id="IPR013079">
    <property type="entry name" value="6Phosfructo_kin"/>
</dbReference>
<dbReference type="InterPro" id="IPR013078">
    <property type="entry name" value="His_Pase_superF_clade-1"/>
</dbReference>
<dbReference type="EMBL" id="KV454214">
    <property type="protein sequence ID" value="ODQ57188.1"/>
    <property type="molecule type" value="Genomic_DNA"/>
</dbReference>
<sequence length="528" mass="60335">MTGCEIQPPKIPGNYSARTQKRWSSTSSRNSFGSTTIDGVHAHLSPNHIFPAQLYSTESGRLFHAGKVLIALVGLPARGKTHLAVSITRYLRWLGVKTHAFHVGDYRRKTYANFEDDIPQDYFKAVPNTERGVELRQKILDDCLSDVTRFLEDEKGQVAIYDALNALPKDRLELQEMFSKKNIKVLFIESIVDDEDLIAKNVANAASSPDYKGWDPKLAKKDYLERIKANAPIYIKMNEGKEDETHLSYVKFVNFGEKLVMNNSQYGYLINRIVFFLMNSKIKSGCVYFARCGKSDLDKYIDDEQLNKSGLEFSEKLSSRLLNYISRRKKLEKKPSYVNTITLESTGSSLNSSSEALNNLGKHEVRQPPRADGSSDDSFVVWTATRKRTSATANPFRKRGITVRERYQLNQLNPGEIADLSLDEIKQRFPDDYKQDQKDPYHHRYPRAESYHDLAVRMEPLLLEMERMSGDILIIAHESVLAVLYGYLMACSCYDIPSLEFPRNEIVEISYTPYENKATRIQMEGVDP</sequence>
<dbReference type="Pfam" id="PF01591">
    <property type="entry name" value="6PF2K"/>
    <property type="match status" value="1"/>
</dbReference>
<dbReference type="InterPro" id="IPR027417">
    <property type="entry name" value="P-loop_NTPase"/>
</dbReference>
<dbReference type="OrthoDB" id="267323at2759"/>
<evidence type="ECO:0000256" key="1">
    <source>
        <dbReference type="ARBA" id="ARBA00022741"/>
    </source>
</evidence>
<evidence type="ECO:0000256" key="2">
    <source>
        <dbReference type="ARBA" id="ARBA00022840"/>
    </source>
</evidence>
<dbReference type="SUPFAM" id="SSF52540">
    <property type="entry name" value="P-loop containing nucleoside triphosphate hydrolases"/>
    <property type="match status" value="1"/>
</dbReference>
<dbReference type="Gene3D" id="3.40.50.1240">
    <property type="entry name" value="Phosphoglycerate mutase-like"/>
    <property type="match status" value="1"/>
</dbReference>
<keyword evidence="1" id="KW-0547">Nucleotide-binding</keyword>
<organism evidence="5 6">
    <name type="scientific">Wickerhamomyces anomalus (strain ATCC 58044 / CBS 1984 / NCYC 433 / NRRL Y-366-8)</name>
    <name type="common">Yeast</name>
    <name type="synonym">Hansenula anomala</name>
    <dbReference type="NCBI Taxonomy" id="683960"/>
    <lineage>
        <taxon>Eukaryota</taxon>
        <taxon>Fungi</taxon>
        <taxon>Dikarya</taxon>
        <taxon>Ascomycota</taxon>
        <taxon>Saccharomycotina</taxon>
        <taxon>Saccharomycetes</taxon>
        <taxon>Phaffomycetales</taxon>
        <taxon>Wickerhamomycetaceae</taxon>
        <taxon>Wickerhamomyces</taxon>
    </lineage>
</organism>
<dbReference type="GO" id="GO:0005524">
    <property type="term" value="F:ATP binding"/>
    <property type="evidence" value="ECO:0007669"/>
    <property type="project" value="UniProtKB-KW"/>
</dbReference>
<keyword evidence="6" id="KW-1185">Reference proteome</keyword>
<dbReference type="FunFam" id="3.40.50.300:FF:000644">
    <property type="entry name" value="GpmB, Fructose-2,6-bisphosphatase"/>
    <property type="match status" value="1"/>
</dbReference>
<dbReference type="AlphaFoldDB" id="A0A1E3NVL8"/>
<dbReference type="SUPFAM" id="SSF53254">
    <property type="entry name" value="Phosphoglycerate mutase-like"/>
    <property type="match status" value="1"/>
</dbReference>
<evidence type="ECO:0000259" key="4">
    <source>
        <dbReference type="Pfam" id="PF01591"/>
    </source>
</evidence>
<dbReference type="GO" id="GO:0006003">
    <property type="term" value="P:fructose 2,6-bisphosphate metabolic process"/>
    <property type="evidence" value="ECO:0007669"/>
    <property type="project" value="InterPro"/>
</dbReference>
<dbReference type="PIRSF" id="PIRSF000709">
    <property type="entry name" value="6PFK_2-Ptase"/>
    <property type="match status" value="1"/>
</dbReference>
<dbReference type="Gene3D" id="3.40.50.300">
    <property type="entry name" value="P-loop containing nucleotide triphosphate hydrolases"/>
    <property type="match status" value="1"/>
</dbReference>
<dbReference type="GO" id="GO:0004331">
    <property type="term" value="F:fructose-2,6-bisphosphate 2-phosphatase activity"/>
    <property type="evidence" value="ECO:0007669"/>
    <property type="project" value="TreeGrafter"/>
</dbReference>
<feature type="region of interest" description="Disordered" evidence="3">
    <location>
        <begin position="1"/>
        <end position="30"/>
    </location>
</feature>
<evidence type="ECO:0000256" key="3">
    <source>
        <dbReference type="SAM" id="MobiDB-lite"/>
    </source>
</evidence>
<accession>A0A1E3NVL8</accession>
<gene>
    <name evidence="5" type="ORF">WICANDRAFT_86090</name>
</gene>
<dbReference type="GO" id="GO:0003873">
    <property type="term" value="F:6-phosphofructo-2-kinase activity"/>
    <property type="evidence" value="ECO:0007669"/>
    <property type="project" value="InterPro"/>
</dbReference>
<dbReference type="InterPro" id="IPR029033">
    <property type="entry name" value="His_PPase_superfam"/>
</dbReference>
<dbReference type="GeneID" id="30203242"/>
<dbReference type="GO" id="GO:0005829">
    <property type="term" value="C:cytosol"/>
    <property type="evidence" value="ECO:0007669"/>
    <property type="project" value="TreeGrafter"/>
</dbReference>
<dbReference type="PANTHER" id="PTHR10606">
    <property type="entry name" value="6-PHOSPHOFRUCTO-2-KINASE/FRUCTOSE-2,6-BISPHOSPHATASE"/>
    <property type="match status" value="1"/>
</dbReference>
<dbReference type="PRINTS" id="PR00991">
    <property type="entry name" value="6PFRUCTKNASE"/>
</dbReference>
<dbReference type="GO" id="GO:0006000">
    <property type="term" value="P:fructose metabolic process"/>
    <property type="evidence" value="ECO:0007669"/>
    <property type="project" value="InterPro"/>
</dbReference>
<dbReference type="InterPro" id="IPR003094">
    <property type="entry name" value="6Pfruct_kin"/>
</dbReference>
<evidence type="ECO:0000313" key="6">
    <source>
        <dbReference type="Proteomes" id="UP000094112"/>
    </source>
</evidence>
<dbReference type="Pfam" id="PF00300">
    <property type="entry name" value="His_Phos_1"/>
    <property type="match status" value="1"/>
</dbReference>
<dbReference type="Proteomes" id="UP000094112">
    <property type="component" value="Unassembled WGS sequence"/>
</dbReference>
<keyword evidence="2" id="KW-0067">ATP-binding</keyword>
<proteinExistence type="predicted"/>